<comment type="caution">
    <text evidence="1">The sequence shown here is derived from an EMBL/GenBank/DDBJ whole genome shotgun (WGS) entry which is preliminary data.</text>
</comment>
<dbReference type="PANTHER" id="PTHR46564:SF1">
    <property type="entry name" value="TRANSPOSASE"/>
    <property type="match status" value="1"/>
</dbReference>
<dbReference type="Proteomes" id="UP000239156">
    <property type="component" value="Unassembled WGS sequence"/>
</dbReference>
<reference evidence="1" key="1">
    <citation type="submission" date="2017-12" db="EMBL/GenBank/DDBJ databases">
        <title>Gene loss provides genomic basis for host adaptation in cereal stripe rust fungi.</title>
        <authorList>
            <person name="Xia C."/>
        </authorList>
    </citation>
    <scope>NUCLEOTIDE SEQUENCE [LARGE SCALE GENOMIC DNA]</scope>
    <source>
        <strain evidence="1">93-210</strain>
    </source>
</reference>
<keyword evidence="2" id="KW-1185">Reference proteome</keyword>
<evidence type="ECO:0000313" key="1">
    <source>
        <dbReference type="EMBL" id="POW01342.1"/>
    </source>
</evidence>
<gene>
    <name evidence="1" type="ORF">PSTT_12559</name>
</gene>
<dbReference type="OrthoDB" id="10538209at2759"/>
<proteinExistence type="predicted"/>
<dbReference type="VEuPathDB" id="FungiDB:PSHT_12109"/>
<dbReference type="PANTHER" id="PTHR46564">
    <property type="entry name" value="TRANSPOSASE"/>
    <property type="match status" value="1"/>
</dbReference>
<protein>
    <submittedName>
        <fullName evidence="1">Uncharacterized protein</fullName>
    </submittedName>
</protein>
<dbReference type="EMBL" id="PKSL01000161">
    <property type="protein sequence ID" value="POW01342.1"/>
    <property type="molecule type" value="Genomic_DNA"/>
</dbReference>
<sequence>MVFIKYNTGTKVAFVRLLLQGQSQRDIRNLLGYSVSRQLLDHWRALFNETRSVIQDLTTYEAQG</sequence>
<evidence type="ECO:0000313" key="2">
    <source>
        <dbReference type="Proteomes" id="UP000239156"/>
    </source>
</evidence>
<organism evidence="1 2">
    <name type="scientific">Puccinia striiformis</name>
    <dbReference type="NCBI Taxonomy" id="27350"/>
    <lineage>
        <taxon>Eukaryota</taxon>
        <taxon>Fungi</taxon>
        <taxon>Dikarya</taxon>
        <taxon>Basidiomycota</taxon>
        <taxon>Pucciniomycotina</taxon>
        <taxon>Pucciniomycetes</taxon>
        <taxon>Pucciniales</taxon>
        <taxon>Pucciniaceae</taxon>
        <taxon>Puccinia</taxon>
    </lineage>
</organism>
<accession>A0A2S4UVN5</accession>
<name>A0A2S4UVN5_9BASI</name>
<dbReference type="VEuPathDB" id="FungiDB:PSTT_12559"/>